<proteinExistence type="predicted"/>
<evidence type="ECO:0000313" key="3">
    <source>
        <dbReference type="Proteomes" id="UP000612362"/>
    </source>
</evidence>
<accession>A0A8J3MYQ1</accession>
<keyword evidence="1" id="KW-1133">Transmembrane helix</keyword>
<reference evidence="2" key="1">
    <citation type="submission" date="2020-10" db="EMBL/GenBank/DDBJ databases">
        <title>Taxonomic study of unclassified bacteria belonging to the class Ktedonobacteria.</title>
        <authorList>
            <person name="Yabe S."/>
            <person name="Wang C.M."/>
            <person name="Zheng Y."/>
            <person name="Sakai Y."/>
            <person name="Cavaletti L."/>
            <person name="Monciardini P."/>
            <person name="Donadio S."/>
        </authorList>
    </citation>
    <scope>NUCLEOTIDE SEQUENCE</scope>
    <source>
        <strain evidence="2">SOSP1-1</strain>
    </source>
</reference>
<dbReference type="EMBL" id="BNJF01000011">
    <property type="protein sequence ID" value="GHO51176.1"/>
    <property type="molecule type" value="Genomic_DNA"/>
</dbReference>
<dbReference type="Pfam" id="PF20226">
    <property type="entry name" value="DUF6585"/>
    <property type="match status" value="1"/>
</dbReference>
<feature type="transmembrane region" description="Helical" evidence="1">
    <location>
        <begin position="340"/>
        <end position="360"/>
    </location>
</feature>
<dbReference type="AlphaFoldDB" id="A0A8J3MYQ1"/>
<evidence type="ECO:0000256" key="1">
    <source>
        <dbReference type="SAM" id="Phobius"/>
    </source>
</evidence>
<feature type="transmembrane region" description="Helical" evidence="1">
    <location>
        <begin position="366"/>
        <end position="391"/>
    </location>
</feature>
<sequence>MEAVDPLSPRAYQVAAESGLGEPRAEFRTQNPADLPTLWLYLALGLLFVSLSWYDFQHETVSYAYALSVPLNDGIGVFALCFGSVLTLGSVLGIAIRCQRWLWGEVRLYVCDEGIVGANRKHLKDTVRLDEITEIRQAAVASRADRSGDGDAFPRLVSIFATRNGKEHSLADTEGALLVQLKTESVWPQVLARYQSGESLPFGRVSLAPDGIYIHKDVPTGRSTGHHWLTKMLIRRLDRQAILSGEGIEAGEHFVPWEAVEMPWIDMSHNVFIISRKEGQRPWAVLPWHHMTNAALCLKLCEQVLGMAEQEPVVGQQETSQPGTLVSSYGLRAKGREKGLFWFAVALYICLLGFGGTFLIGSNGSLYLPFLGITFVIIAFLSLPVILFGVLRDHKAAVTPLRRKVRVDVYEQGFRYREGREEQMVFWTEIESVQRQATSTGQKKFPIYTIRLVNGRSMTLSPIIGDIDTLGEHIAEEVTKRLYSRALADLQVGKLLVFAGLAVSRDGLSTRDSQIGWQWIERVTLDLETLRIQAKGTSQAWARFPTSQIPNSGLLLKLVQHIKEEQGLAIGLEA</sequence>
<gene>
    <name evidence="2" type="ORF">KSX_93390</name>
</gene>
<evidence type="ECO:0000313" key="2">
    <source>
        <dbReference type="EMBL" id="GHO51176.1"/>
    </source>
</evidence>
<protein>
    <submittedName>
        <fullName evidence="2">Uncharacterized protein</fullName>
    </submittedName>
</protein>
<keyword evidence="1" id="KW-0472">Membrane</keyword>
<feature type="transmembrane region" description="Helical" evidence="1">
    <location>
        <begin position="38"/>
        <end position="54"/>
    </location>
</feature>
<organism evidence="2 3">
    <name type="scientific">Ktedonospora formicarum</name>
    <dbReference type="NCBI Taxonomy" id="2778364"/>
    <lineage>
        <taxon>Bacteria</taxon>
        <taxon>Bacillati</taxon>
        <taxon>Chloroflexota</taxon>
        <taxon>Ktedonobacteria</taxon>
        <taxon>Ktedonobacterales</taxon>
        <taxon>Ktedonobacteraceae</taxon>
        <taxon>Ktedonospora</taxon>
    </lineage>
</organism>
<dbReference type="RefSeq" id="WP_220200127.1">
    <property type="nucleotide sequence ID" value="NZ_BNJF01000011.1"/>
</dbReference>
<feature type="transmembrane region" description="Helical" evidence="1">
    <location>
        <begin position="74"/>
        <end position="96"/>
    </location>
</feature>
<dbReference type="Proteomes" id="UP000612362">
    <property type="component" value="Unassembled WGS sequence"/>
</dbReference>
<keyword evidence="1" id="KW-0812">Transmembrane</keyword>
<dbReference type="InterPro" id="IPR046492">
    <property type="entry name" value="DUF6585"/>
</dbReference>
<name>A0A8J3MYQ1_9CHLR</name>
<keyword evidence="3" id="KW-1185">Reference proteome</keyword>
<comment type="caution">
    <text evidence="2">The sequence shown here is derived from an EMBL/GenBank/DDBJ whole genome shotgun (WGS) entry which is preliminary data.</text>
</comment>